<dbReference type="Pfam" id="PF13472">
    <property type="entry name" value="Lipase_GDSL_2"/>
    <property type="match status" value="1"/>
</dbReference>
<organism evidence="3 4">
    <name type="scientific">Bradyrhizobium erythrophlei</name>
    <dbReference type="NCBI Taxonomy" id="1437360"/>
    <lineage>
        <taxon>Bacteria</taxon>
        <taxon>Pseudomonadati</taxon>
        <taxon>Pseudomonadota</taxon>
        <taxon>Alphaproteobacteria</taxon>
        <taxon>Hyphomicrobiales</taxon>
        <taxon>Nitrobacteraceae</taxon>
        <taxon>Bradyrhizobium</taxon>
    </lineage>
</organism>
<evidence type="ECO:0000313" key="4">
    <source>
        <dbReference type="Proteomes" id="UP000189796"/>
    </source>
</evidence>
<proteinExistence type="predicted"/>
<dbReference type="SUPFAM" id="SSF52266">
    <property type="entry name" value="SGNH hydrolase"/>
    <property type="match status" value="1"/>
</dbReference>
<dbReference type="PANTHER" id="PTHR30383:SF24">
    <property type="entry name" value="THIOESTERASE 1_PROTEASE 1_LYSOPHOSPHOLIPASE L1"/>
    <property type="match status" value="1"/>
</dbReference>
<dbReference type="InterPro" id="IPR036514">
    <property type="entry name" value="SGNH_hydro_sf"/>
</dbReference>
<evidence type="ECO:0000259" key="2">
    <source>
        <dbReference type="Pfam" id="PF13472"/>
    </source>
</evidence>
<reference evidence="3 4" key="1">
    <citation type="submission" date="2016-11" db="EMBL/GenBank/DDBJ databases">
        <authorList>
            <person name="Jaros S."/>
            <person name="Januszkiewicz K."/>
            <person name="Wedrychowicz H."/>
        </authorList>
    </citation>
    <scope>NUCLEOTIDE SEQUENCE [LARGE SCALE GENOMIC DNA]</scope>
    <source>
        <strain evidence="3 4">GAS138</strain>
    </source>
</reference>
<gene>
    <name evidence="3" type="ORF">SAMN05443248_6131</name>
</gene>
<accession>A0A1M5VRL2</accession>
<protein>
    <submittedName>
        <fullName evidence="3">Acyl-CoA thioesterase-1</fullName>
    </submittedName>
</protein>
<dbReference type="GO" id="GO:0004622">
    <property type="term" value="F:phosphatidylcholine lysophospholipase activity"/>
    <property type="evidence" value="ECO:0007669"/>
    <property type="project" value="TreeGrafter"/>
</dbReference>
<name>A0A1M5VRL2_9BRAD</name>
<evidence type="ECO:0000256" key="1">
    <source>
        <dbReference type="SAM" id="SignalP"/>
    </source>
</evidence>
<dbReference type="Proteomes" id="UP000189796">
    <property type="component" value="Chromosome I"/>
</dbReference>
<dbReference type="InterPro" id="IPR013830">
    <property type="entry name" value="SGNH_hydro"/>
</dbReference>
<dbReference type="EMBL" id="LT670817">
    <property type="protein sequence ID" value="SHH77911.1"/>
    <property type="molecule type" value="Genomic_DNA"/>
</dbReference>
<dbReference type="Gene3D" id="3.40.50.1110">
    <property type="entry name" value="SGNH hydrolase"/>
    <property type="match status" value="1"/>
</dbReference>
<dbReference type="PANTHER" id="PTHR30383">
    <property type="entry name" value="THIOESTERASE 1/PROTEASE 1/LYSOPHOSPHOLIPASE L1"/>
    <property type="match status" value="1"/>
</dbReference>
<keyword evidence="1" id="KW-0732">Signal</keyword>
<dbReference type="AlphaFoldDB" id="A0A1M5VRL2"/>
<evidence type="ECO:0000313" key="3">
    <source>
        <dbReference type="EMBL" id="SHH77911.1"/>
    </source>
</evidence>
<feature type="signal peptide" evidence="1">
    <location>
        <begin position="1"/>
        <end position="29"/>
    </location>
</feature>
<dbReference type="InterPro" id="IPR051532">
    <property type="entry name" value="Ester_Hydrolysis_Enzymes"/>
</dbReference>
<feature type="domain" description="SGNH hydrolase-type esterase" evidence="2">
    <location>
        <begin position="34"/>
        <end position="142"/>
    </location>
</feature>
<dbReference type="RefSeq" id="WP_338065043.1">
    <property type="nucleotide sequence ID" value="NZ_LT670817.1"/>
</dbReference>
<sequence>MKARFLHPMLIGCLTLFGAILLLGTPAEAATVVALGASNTYGKGVARNQAYPAQLEAILRARGSGVHVVNAGINGDTTEGMLRRLDQAVPKGTSAVILQPGGNDRRKGTVDRTAEIQSRLSARNIPVIMLGNSMFGGLPHQPDGVHLTPEGCHMLAESLAAQVARAVGH</sequence>
<feature type="chain" id="PRO_5012454832" evidence="1">
    <location>
        <begin position="30"/>
        <end position="169"/>
    </location>
</feature>